<dbReference type="InterPro" id="IPR043454">
    <property type="entry name" value="NPH3/RPT2-like"/>
</dbReference>
<name>A0AAQ3Q126_9LILI</name>
<evidence type="ECO:0000313" key="4">
    <source>
        <dbReference type="EMBL" id="WOK92815.1"/>
    </source>
</evidence>
<dbReference type="InterPro" id="IPR027356">
    <property type="entry name" value="NPH3_dom"/>
</dbReference>
<protein>
    <recommendedName>
        <fullName evidence="3">NPH3 domain-containing protein</fullName>
    </recommendedName>
</protein>
<gene>
    <name evidence="4" type="ORF">Cni_G01507</name>
</gene>
<dbReference type="PANTHER" id="PTHR32370">
    <property type="entry name" value="OS12G0117600 PROTEIN"/>
    <property type="match status" value="1"/>
</dbReference>
<evidence type="ECO:0000313" key="5">
    <source>
        <dbReference type="Proteomes" id="UP001327560"/>
    </source>
</evidence>
<dbReference type="PROSITE" id="PS51649">
    <property type="entry name" value="NPH3"/>
    <property type="match status" value="1"/>
</dbReference>
<accession>A0AAQ3Q126</accession>
<sequence>MKKVGRLIDKYLGEISPDQGLNISRFRDVAQSLPDSARNCFDGVYRARDIYLENYGICISISALSSTSSFGDLLVF</sequence>
<dbReference type="EMBL" id="CP136890">
    <property type="protein sequence ID" value="WOK92815.1"/>
    <property type="molecule type" value="Genomic_DNA"/>
</dbReference>
<keyword evidence="1" id="KW-0833">Ubl conjugation pathway</keyword>
<evidence type="ECO:0000259" key="3">
    <source>
        <dbReference type="PROSITE" id="PS51649"/>
    </source>
</evidence>
<evidence type="ECO:0000256" key="2">
    <source>
        <dbReference type="PROSITE-ProRule" id="PRU00982"/>
    </source>
</evidence>
<evidence type="ECO:0000256" key="1">
    <source>
        <dbReference type="ARBA" id="ARBA00022786"/>
    </source>
</evidence>
<organism evidence="4 5">
    <name type="scientific">Canna indica</name>
    <name type="common">Indian-shot</name>
    <dbReference type="NCBI Taxonomy" id="4628"/>
    <lineage>
        <taxon>Eukaryota</taxon>
        <taxon>Viridiplantae</taxon>
        <taxon>Streptophyta</taxon>
        <taxon>Embryophyta</taxon>
        <taxon>Tracheophyta</taxon>
        <taxon>Spermatophyta</taxon>
        <taxon>Magnoliopsida</taxon>
        <taxon>Liliopsida</taxon>
        <taxon>Zingiberales</taxon>
        <taxon>Cannaceae</taxon>
        <taxon>Canna</taxon>
    </lineage>
</organism>
<feature type="domain" description="NPH3" evidence="3">
    <location>
        <begin position="1"/>
        <end position="76"/>
    </location>
</feature>
<comment type="similarity">
    <text evidence="2">Belongs to the NPH3 family.</text>
</comment>
<dbReference type="AlphaFoldDB" id="A0AAQ3Q126"/>
<reference evidence="4 5" key="1">
    <citation type="submission" date="2023-10" db="EMBL/GenBank/DDBJ databases">
        <title>Chromosome-scale genome assembly provides insights into flower coloration mechanisms of Canna indica.</title>
        <authorList>
            <person name="Li C."/>
        </authorList>
    </citation>
    <scope>NUCLEOTIDE SEQUENCE [LARGE SCALE GENOMIC DNA]</scope>
    <source>
        <tissue evidence="4">Flower</tissue>
    </source>
</reference>
<proteinExistence type="inferred from homology"/>
<dbReference type="Proteomes" id="UP001327560">
    <property type="component" value="Chromosome 1"/>
</dbReference>
<keyword evidence="5" id="KW-1185">Reference proteome</keyword>
<dbReference type="Pfam" id="PF03000">
    <property type="entry name" value="NPH3"/>
    <property type="match status" value="1"/>
</dbReference>